<sequence>MNKVLVLGASGGMGYALVNELTSRGIETIAFSRTRQKLERLFEGNGLVTVYNGDVFQKSELIKAAEQVTIIYHAINIPYSEWEEKHPIIMGNIVDTAKRQNTKLAIVDNIYAYGRGNGETVKEEFPKRPHTKKGKIRLKLENMAKQSGVPVLFAHFPDFYGPNAENTQIHYMLQSVVKNKRSMFVGDQKIAREYIFTPDGAKALVELSLRDDAYNQNWNIPGFGVITGKDIVQIVKEITGYRKKVSTATKNMIRFMGLFDKGMREFVEMLYLNENPVVLNGGKYEKIIGPVPRTSYEEGLRQTLEFMNARHHP</sequence>
<reference evidence="2" key="1">
    <citation type="submission" date="2023-07" db="EMBL/GenBank/DDBJ databases">
        <title>Genomic Encyclopedia of Type Strains, Phase IV (KMG-IV): sequencing the most valuable type-strain genomes for metagenomic binning, comparative biology and taxonomic classification.</title>
        <authorList>
            <person name="Goeker M."/>
        </authorList>
    </citation>
    <scope>NUCLEOTIDE SEQUENCE</scope>
    <source>
        <strain evidence="2">DSM 23947</strain>
    </source>
</reference>
<accession>A0AAJ1WK34</accession>
<dbReference type="InterPro" id="IPR001509">
    <property type="entry name" value="Epimerase_deHydtase"/>
</dbReference>
<dbReference type="AlphaFoldDB" id="A0AAJ1WK34"/>
<keyword evidence="3" id="KW-1185">Reference proteome</keyword>
<evidence type="ECO:0000313" key="2">
    <source>
        <dbReference type="EMBL" id="MDQ0216093.1"/>
    </source>
</evidence>
<gene>
    <name evidence="2" type="ORF">J2S13_002515</name>
</gene>
<evidence type="ECO:0000313" key="3">
    <source>
        <dbReference type="Proteomes" id="UP001237207"/>
    </source>
</evidence>
<evidence type="ECO:0000259" key="1">
    <source>
        <dbReference type="Pfam" id="PF01370"/>
    </source>
</evidence>
<dbReference type="RefSeq" id="WP_307258089.1">
    <property type="nucleotide sequence ID" value="NZ_JAUSUC010000035.1"/>
</dbReference>
<dbReference type="Pfam" id="PF01370">
    <property type="entry name" value="Epimerase"/>
    <property type="match status" value="1"/>
</dbReference>
<dbReference type="EMBL" id="JAUSUC010000035">
    <property type="protein sequence ID" value="MDQ0216093.1"/>
    <property type="molecule type" value="Genomic_DNA"/>
</dbReference>
<protein>
    <submittedName>
        <fullName evidence="2">Nucleoside-diphosphate-sugar epimerase</fullName>
    </submittedName>
</protein>
<dbReference type="GO" id="GO:0005737">
    <property type="term" value="C:cytoplasm"/>
    <property type="evidence" value="ECO:0007669"/>
    <property type="project" value="TreeGrafter"/>
</dbReference>
<dbReference type="PANTHER" id="PTHR48079">
    <property type="entry name" value="PROTEIN YEEZ"/>
    <property type="match status" value="1"/>
</dbReference>
<comment type="caution">
    <text evidence="2">The sequence shown here is derived from an EMBL/GenBank/DDBJ whole genome shotgun (WGS) entry which is preliminary data.</text>
</comment>
<dbReference type="InterPro" id="IPR051783">
    <property type="entry name" value="NAD(P)-dependent_oxidoreduct"/>
</dbReference>
<dbReference type="InterPro" id="IPR036291">
    <property type="entry name" value="NAD(P)-bd_dom_sf"/>
</dbReference>
<organism evidence="2 3">
    <name type="scientific">Oikeobacillus pervagus</name>
    <dbReference type="NCBI Taxonomy" id="1325931"/>
    <lineage>
        <taxon>Bacteria</taxon>
        <taxon>Bacillati</taxon>
        <taxon>Bacillota</taxon>
        <taxon>Bacilli</taxon>
        <taxon>Bacillales</taxon>
        <taxon>Bacillaceae</taxon>
        <taxon>Oikeobacillus</taxon>
    </lineage>
</organism>
<dbReference type="Gene3D" id="3.40.50.720">
    <property type="entry name" value="NAD(P)-binding Rossmann-like Domain"/>
    <property type="match status" value="1"/>
</dbReference>
<dbReference type="SUPFAM" id="SSF51735">
    <property type="entry name" value="NAD(P)-binding Rossmann-fold domains"/>
    <property type="match status" value="1"/>
</dbReference>
<dbReference type="GO" id="GO:0004029">
    <property type="term" value="F:aldehyde dehydrogenase (NAD+) activity"/>
    <property type="evidence" value="ECO:0007669"/>
    <property type="project" value="TreeGrafter"/>
</dbReference>
<feature type="domain" description="NAD-dependent epimerase/dehydratase" evidence="1">
    <location>
        <begin position="4"/>
        <end position="219"/>
    </location>
</feature>
<name>A0AAJ1WK34_9BACI</name>
<proteinExistence type="predicted"/>
<dbReference type="Proteomes" id="UP001237207">
    <property type="component" value="Unassembled WGS sequence"/>
</dbReference>
<dbReference type="PANTHER" id="PTHR48079:SF6">
    <property type="entry name" value="NAD(P)-BINDING DOMAIN-CONTAINING PROTEIN-RELATED"/>
    <property type="match status" value="1"/>
</dbReference>